<evidence type="ECO:0000313" key="4">
    <source>
        <dbReference type="Proteomes" id="UP000252884"/>
    </source>
</evidence>
<dbReference type="InterPro" id="IPR021136">
    <property type="entry name" value="Flagellar_hook_control-like_C"/>
</dbReference>
<name>A0A368XII2_9BURK</name>
<keyword evidence="4" id="KW-1185">Reference proteome</keyword>
<sequence length="439" mass="42815">MGIEKGAPAGHAGAAAQRPAGGAKAAGQAAASGDFLALMAALEDGLGLGLAEGDAAGVLPGAAQPEGKRARRGADALPADAQPADAAALALLLPVPVPASGSGSGSGSGSPGLAQPPSTAVAAEAAAAPVVAQPDGGTPIGAGSGAAERQSAPTTQGAQPAQATPLAGLPAPDTATVADPRLAPQYASVFEQLQQHLAAREQAAPEPALRQGAAVSAWSGQPREMREPARAERALPGPLRADAQAVVPELASVGGAAGARRGGQDTAGDGAGQHGGSHGAAGWAAPDFTPTVQYDAALSNLDAAAQPDTAFDRQLADQLRQWASQGVRSAELTVGTSEPVQVRIALDGNEAQVQFRAEHAATRDMLAGSVDQLRELLGAQGLVLSGVSVGAHGAHDGRGQPQADAGAGAARQPAAQAAAPAEAVAAAPRRPAGALDLYV</sequence>
<protein>
    <submittedName>
        <fullName evidence="3">Flagellar hook-length control protein FliK</fullName>
    </submittedName>
</protein>
<dbReference type="InterPro" id="IPR038610">
    <property type="entry name" value="FliK-like_C_sf"/>
</dbReference>
<feature type="region of interest" description="Disordered" evidence="1">
    <location>
        <begin position="198"/>
        <end position="237"/>
    </location>
</feature>
<dbReference type="RefSeq" id="WP_114471112.1">
    <property type="nucleotide sequence ID" value="NZ_QPJK01000009.1"/>
</dbReference>
<accession>A0A368XII2</accession>
<keyword evidence="3" id="KW-0282">Flagellum</keyword>
<feature type="region of interest" description="Disordered" evidence="1">
    <location>
        <begin position="99"/>
        <end position="120"/>
    </location>
</feature>
<evidence type="ECO:0000256" key="1">
    <source>
        <dbReference type="SAM" id="MobiDB-lite"/>
    </source>
</evidence>
<dbReference type="Gene3D" id="3.30.750.140">
    <property type="match status" value="1"/>
</dbReference>
<proteinExistence type="predicted"/>
<feature type="compositionally biased region" description="Low complexity" evidence="1">
    <location>
        <begin position="111"/>
        <end position="120"/>
    </location>
</feature>
<dbReference type="Pfam" id="PF02120">
    <property type="entry name" value="Flg_hook"/>
    <property type="match status" value="1"/>
</dbReference>
<feature type="compositionally biased region" description="Basic and acidic residues" evidence="1">
    <location>
        <begin position="223"/>
        <end position="233"/>
    </location>
</feature>
<reference evidence="3 4" key="1">
    <citation type="submission" date="2018-07" db="EMBL/GenBank/DDBJ databases">
        <title>Genomic Encyclopedia of Type Strains, Phase IV (KMG-IV): sequencing the most valuable type-strain genomes for metagenomic binning, comparative biology and taxonomic classification.</title>
        <authorList>
            <person name="Goeker M."/>
        </authorList>
    </citation>
    <scope>NUCLEOTIDE SEQUENCE [LARGE SCALE GENOMIC DNA]</scope>
    <source>
        <strain evidence="3 4">DSM 21634</strain>
    </source>
</reference>
<feature type="region of interest" description="Disordered" evidence="1">
    <location>
        <begin position="256"/>
        <end position="284"/>
    </location>
</feature>
<feature type="region of interest" description="Disordered" evidence="1">
    <location>
        <begin position="132"/>
        <end position="177"/>
    </location>
</feature>
<organism evidence="3 4">
    <name type="scientific">Pseudorhodoferax soli</name>
    <dbReference type="NCBI Taxonomy" id="545864"/>
    <lineage>
        <taxon>Bacteria</taxon>
        <taxon>Pseudomonadati</taxon>
        <taxon>Pseudomonadota</taxon>
        <taxon>Betaproteobacteria</taxon>
        <taxon>Burkholderiales</taxon>
        <taxon>Comamonadaceae</taxon>
    </lineage>
</organism>
<keyword evidence="3" id="KW-0966">Cell projection</keyword>
<feature type="compositionally biased region" description="Low complexity" evidence="1">
    <location>
        <begin position="152"/>
        <end position="172"/>
    </location>
</feature>
<gene>
    <name evidence="3" type="ORF">DES41_109348</name>
</gene>
<evidence type="ECO:0000259" key="2">
    <source>
        <dbReference type="Pfam" id="PF02120"/>
    </source>
</evidence>
<feature type="compositionally biased region" description="Gly residues" evidence="1">
    <location>
        <begin position="269"/>
        <end position="279"/>
    </location>
</feature>
<dbReference type="Proteomes" id="UP000252884">
    <property type="component" value="Unassembled WGS sequence"/>
</dbReference>
<dbReference type="CDD" id="cd17470">
    <property type="entry name" value="T3SS_Flik_C"/>
    <property type="match status" value="1"/>
</dbReference>
<dbReference type="OrthoDB" id="9157214at2"/>
<dbReference type="AlphaFoldDB" id="A0A368XII2"/>
<evidence type="ECO:0000313" key="3">
    <source>
        <dbReference type="EMBL" id="RCW67625.1"/>
    </source>
</evidence>
<feature type="region of interest" description="Disordered" evidence="1">
    <location>
        <begin position="392"/>
        <end position="426"/>
    </location>
</feature>
<feature type="domain" description="Flagellar hook-length control protein-like C-terminal" evidence="2">
    <location>
        <begin position="317"/>
        <end position="394"/>
    </location>
</feature>
<keyword evidence="3" id="KW-0969">Cilium</keyword>
<comment type="caution">
    <text evidence="3">The sequence shown here is derived from an EMBL/GenBank/DDBJ whole genome shotgun (WGS) entry which is preliminary data.</text>
</comment>
<feature type="compositionally biased region" description="Low complexity" evidence="1">
    <location>
        <begin position="399"/>
        <end position="426"/>
    </location>
</feature>
<dbReference type="EMBL" id="QPJK01000009">
    <property type="protein sequence ID" value="RCW67625.1"/>
    <property type="molecule type" value="Genomic_DNA"/>
</dbReference>